<evidence type="ECO:0000256" key="4">
    <source>
        <dbReference type="ARBA" id="ARBA00022989"/>
    </source>
</evidence>
<dbReference type="AlphaFoldDB" id="A0A087SZE5"/>
<feature type="signal peptide" evidence="7">
    <location>
        <begin position="1"/>
        <end position="25"/>
    </location>
</feature>
<gene>
    <name evidence="8" type="ORF">X975_09193</name>
</gene>
<accession>A0A087SZE5</accession>
<comment type="subcellular location">
    <subcellularLocation>
        <location evidence="1">Membrane</location>
        <topology evidence="1">Multi-pass membrane protein</topology>
    </subcellularLocation>
</comment>
<feature type="chain" id="PRO_5001829151" evidence="7">
    <location>
        <begin position="26"/>
        <end position="142"/>
    </location>
</feature>
<keyword evidence="7" id="KW-0732">Signal</keyword>
<dbReference type="EMBL" id="KK112661">
    <property type="protein sequence ID" value="KFM58234.1"/>
    <property type="molecule type" value="Genomic_DNA"/>
</dbReference>
<name>A0A087SZE5_STEMI</name>
<evidence type="ECO:0000256" key="5">
    <source>
        <dbReference type="ARBA" id="ARBA00023136"/>
    </source>
</evidence>
<keyword evidence="2" id="KW-0762">Sugar transport</keyword>
<dbReference type="Pfam" id="PF04142">
    <property type="entry name" value="Nuc_sug_transp"/>
    <property type="match status" value="1"/>
</dbReference>
<evidence type="ECO:0000256" key="2">
    <source>
        <dbReference type="ARBA" id="ARBA00022597"/>
    </source>
</evidence>
<keyword evidence="2" id="KW-0813">Transport</keyword>
<protein>
    <submittedName>
        <fullName evidence="8">Uncharacterized protein</fullName>
    </submittedName>
</protein>
<dbReference type="GO" id="GO:0015165">
    <property type="term" value="F:pyrimidine nucleotide-sugar transmembrane transporter activity"/>
    <property type="evidence" value="ECO:0007669"/>
    <property type="project" value="InterPro"/>
</dbReference>
<evidence type="ECO:0000256" key="7">
    <source>
        <dbReference type="SAM" id="SignalP"/>
    </source>
</evidence>
<keyword evidence="5 6" id="KW-0472">Membrane</keyword>
<reference evidence="8 9" key="1">
    <citation type="submission" date="2013-11" db="EMBL/GenBank/DDBJ databases">
        <title>Genome sequencing of Stegodyphus mimosarum.</title>
        <authorList>
            <person name="Bechsgaard J."/>
        </authorList>
    </citation>
    <scope>NUCLEOTIDE SEQUENCE [LARGE SCALE GENOMIC DNA]</scope>
</reference>
<organism evidence="8 9">
    <name type="scientific">Stegodyphus mimosarum</name>
    <name type="common">African social velvet spider</name>
    <dbReference type="NCBI Taxonomy" id="407821"/>
    <lineage>
        <taxon>Eukaryota</taxon>
        <taxon>Metazoa</taxon>
        <taxon>Ecdysozoa</taxon>
        <taxon>Arthropoda</taxon>
        <taxon>Chelicerata</taxon>
        <taxon>Arachnida</taxon>
        <taxon>Araneae</taxon>
        <taxon>Araneomorphae</taxon>
        <taxon>Entelegynae</taxon>
        <taxon>Eresoidea</taxon>
        <taxon>Eresidae</taxon>
        <taxon>Stegodyphus</taxon>
    </lineage>
</organism>
<keyword evidence="9" id="KW-1185">Reference proteome</keyword>
<feature type="transmembrane region" description="Helical" evidence="6">
    <location>
        <begin position="93"/>
        <end position="110"/>
    </location>
</feature>
<proteinExistence type="predicted"/>
<dbReference type="PANTHER" id="PTHR10231">
    <property type="entry name" value="NUCLEOTIDE-SUGAR TRANSMEMBRANE TRANSPORTER"/>
    <property type="match status" value="1"/>
</dbReference>
<dbReference type="GO" id="GO:0000139">
    <property type="term" value="C:Golgi membrane"/>
    <property type="evidence" value="ECO:0007669"/>
    <property type="project" value="InterPro"/>
</dbReference>
<evidence type="ECO:0000256" key="6">
    <source>
        <dbReference type="SAM" id="Phobius"/>
    </source>
</evidence>
<evidence type="ECO:0000256" key="1">
    <source>
        <dbReference type="ARBA" id="ARBA00004141"/>
    </source>
</evidence>
<feature type="transmembrane region" description="Helical" evidence="6">
    <location>
        <begin position="41"/>
        <end position="60"/>
    </location>
</feature>
<keyword evidence="4 6" id="KW-1133">Transmembrane helix</keyword>
<dbReference type="OrthoDB" id="419167at2759"/>
<feature type="non-terminal residue" evidence="8">
    <location>
        <position position="142"/>
    </location>
</feature>
<dbReference type="Proteomes" id="UP000054359">
    <property type="component" value="Unassembled WGS sequence"/>
</dbReference>
<evidence type="ECO:0000313" key="9">
    <source>
        <dbReference type="Proteomes" id="UP000054359"/>
    </source>
</evidence>
<keyword evidence="3 6" id="KW-0812">Transmembrane</keyword>
<evidence type="ECO:0000313" key="8">
    <source>
        <dbReference type="EMBL" id="KFM58234.1"/>
    </source>
</evidence>
<dbReference type="STRING" id="407821.A0A087SZE5"/>
<sequence>MLQNIFMYMDSIICTFMLLILNGEAQTAFSSDSLNLVFQPMVIAVMLNSSACGIVTSVFLKNLNSILKTFASAIEITFTAILCWFIFGFPIDIYTIISIAIVSYATYLYAQSPVVNKGRLETVPEDKNEDKEKLMSEVDSKV</sequence>
<evidence type="ECO:0000256" key="3">
    <source>
        <dbReference type="ARBA" id="ARBA00022692"/>
    </source>
</evidence>
<feature type="transmembrane region" description="Helical" evidence="6">
    <location>
        <begin position="67"/>
        <end position="87"/>
    </location>
</feature>
<dbReference type="InterPro" id="IPR007271">
    <property type="entry name" value="Nuc_sug_transpt"/>
</dbReference>
<dbReference type="OMA" id="MLNSSAC"/>